<dbReference type="SUPFAM" id="SSF52540">
    <property type="entry name" value="P-loop containing nucleoside triphosphate hydrolases"/>
    <property type="match status" value="1"/>
</dbReference>
<evidence type="ECO:0000259" key="4">
    <source>
        <dbReference type="Pfam" id="PF04548"/>
    </source>
</evidence>
<keyword evidence="1" id="KW-0547">Nucleotide-binding</keyword>
<feature type="domain" description="AIG1-type G" evidence="4">
    <location>
        <begin position="373"/>
        <end position="511"/>
    </location>
</feature>
<dbReference type="InterPro" id="IPR006703">
    <property type="entry name" value="G_AIG1"/>
</dbReference>
<evidence type="ECO:0000256" key="3">
    <source>
        <dbReference type="SAM" id="MobiDB-lite"/>
    </source>
</evidence>
<dbReference type="EMBL" id="MU839836">
    <property type="protein sequence ID" value="KAK1754007.1"/>
    <property type="molecule type" value="Genomic_DNA"/>
</dbReference>
<accession>A0AAJ0B9L3</accession>
<feature type="compositionally biased region" description="Polar residues" evidence="3">
    <location>
        <begin position="233"/>
        <end position="245"/>
    </location>
</feature>
<feature type="domain" description="Azaphilone pigments biosynthesis cluster protein L N-terminal" evidence="5">
    <location>
        <begin position="1"/>
        <end position="179"/>
    </location>
</feature>
<dbReference type="InterPro" id="IPR027417">
    <property type="entry name" value="P-loop_NTPase"/>
</dbReference>
<evidence type="ECO:0000313" key="6">
    <source>
        <dbReference type="EMBL" id="KAK1754007.1"/>
    </source>
</evidence>
<dbReference type="AlphaFoldDB" id="A0AAJ0B9L3"/>
<dbReference type="Pfam" id="PF04548">
    <property type="entry name" value="AIG1"/>
    <property type="match status" value="1"/>
</dbReference>
<feature type="region of interest" description="Disordered" evidence="3">
    <location>
        <begin position="278"/>
        <end position="326"/>
    </location>
</feature>
<sequence>MDPLSITAACVGLLGAVGGTSAKIVAFIRSYRDAQADLACILEELSELQLVIELLRDDANVNNNQTLPEPLRNRVSTLLMNCLAILGNIDTVLNKYTGTAGPAKWVMFGKDDMVVLRTSLETHRGALSLMLDLLSISLSKRIQEDTAAVRGAVKTIKQDTSQLPEVMARLEKIQVMVARTDELSVSGHDYIRDYIDSLSSYAETICNDVEWSSDGGNHTPKPSPKPSPKSSSDSLQELESRTPQSGEAPLETSVQPDGSSNDSHRRVVDAEGQKALITAANSTGPPTPVVIIEPPNMSPKDSPVEKPSGPAKLQPSLAGSTPQAPVVSPARFRNTATEVTTGSLPGSPSLALKESGTGRVVAGESSQNLGPVTIALLGVTGAGKTTFAAHASGRTDLRIGHGIEACTCDVQMISFCFEGREIHLIDTPGFDHDILSNTEIVESIAIWMNERGFGTRPLLDGLVLFEPISLHRANGAERRRVRLLEMLFGVDVWKRVVIATTMWDAVKDTAFEMPESSVSVMWEHLCSRGAQVERHMNTSESAHRIISHVVQSADRGGRLELLLQTELRRAPERLSTMPAGKELRRQLEESVKELRETLVRHEHERPWDSGWYGDREAQERFEEWSLEKWMMEKRLETRRQQLKRLNGLSSRLRGLFGSLLSQ</sequence>
<name>A0AAJ0B9L3_9PEZI</name>
<evidence type="ECO:0000256" key="1">
    <source>
        <dbReference type="ARBA" id="ARBA00022741"/>
    </source>
</evidence>
<keyword evidence="7" id="KW-1185">Reference proteome</keyword>
<dbReference type="Pfam" id="PF17111">
    <property type="entry name" value="PigL_N"/>
    <property type="match status" value="1"/>
</dbReference>
<comment type="caution">
    <text evidence="6">The sequence shown here is derived from an EMBL/GenBank/DDBJ whole genome shotgun (WGS) entry which is preliminary data.</text>
</comment>
<dbReference type="Proteomes" id="UP001239445">
    <property type="component" value="Unassembled WGS sequence"/>
</dbReference>
<feature type="compositionally biased region" description="Polar residues" evidence="3">
    <location>
        <begin position="252"/>
        <end position="261"/>
    </location>
</feature>
<gene>
    <name evidence="6" type="ORF">QBC47DRAFT_385401</name>
</gene>
<dbReference type="InterPro" id="IPR031348">
    <property type="entry name" value="PigL_N"/>
</dbReference>
<feature type="region of interest" description="Disordered" evidence="3">
    <location>
        <begin position="212"/>
        <end position="266"/>
    </location>
</feature>
<dbReference type="Gene3D" id="3.40.50.300">
    <property type="entry name" value="P-loop containing nucleotide triphosphate hydrolases"/>
    <property type="match status" value="1"/>
</dbReference>
<evidence type="ECO:0000313" key="7">
    <source>
        <dbReference type="Proteomes" id="UP001239445"/>
    </source>
</evidence>
<evidence type="ECO:0000259" key="5">
    <source>
        <dbReference type="Pfam" id="PF17111"/>
    </source>
</evidence>
<dbReference type="GO" id="GO:0005525">
    <property type="term" value="F:GTP binding"/>
    <property type="evidence" value="ECO:0007669"/>
    <property type="project" value="InterPro"/>
</dbReference>
<evidence type="ECO:0000256" key="2">
    <source>
        <dbReference type="SAM" id="Coils"/>
    </source>
</evidence>
<evidence type="ECO:0008006" key="8">
    <source>
        <dbReference type="Google" id="ProtNLM"/>
    </source>
</evidence>
<protein>
    <recommendedName>
        <fullName evidence="8">G domain-containing protein</fullName>
    </recommendedName>
</protein>
<keyword evidence="2" id="KW-0175">Coiled coil</keyword>
<proteinExistence type="predicted"/>
<feature type="coiled-coil region" evidence="2">
    <location>
        <begin position="31"/>
        <end position="58"/>
    </location>
</feature>
<reference evidence="6" key="1">
    <citation type="submission" date="2023-06" db="EMBL/GenBank/DDBJ databases">
        <title>Genome-scale phylogeny and comparative genomics of the fungal order Sordariales.</title>
        <authorList>
            <consortium name="Lawrence Berkeley National Laboratory"/>
            <person name="Hensen N."/>
            <person name="Bonometti L."/>
            <person name="Westerberg I."/>
            <person name="Brannstrom I.O."/>
            <person name="Guillou S."/>
            <person name="Cros-Aarteil S."/>
            <person name="Calhoun S."/>
            <person name="Haridas S."/>
            <person name="Kuo A."/>
            <person name="Mondo S."/>
            <person name="Pangilinan J."/>
            <person name="Riley R."/>
            <person name="Labutti K."/>
            <person name="Andreopoulos B."/>
            <person name="Lipzen A."/>
            <person name="Chen C."/>
            <person name="Yanf M."/>
            <person name="Daum C."/>
            <person name="Ng V."/>
            <person name="Clum A."/>
            <person name="Steindorff A."/>
            <person name="Ohm R."/>
            <person name="Martin F."/>
            <person name="Silar P."/>
            <person name="Natvig D."/>
            <person name="Lalanne C."/>
            <person name="Gautier V."/>
            <person name="Ament-Velasquez S.L."/>
            <person name="Kruys A."/>
            <person name="Hutchinson M.I."/>
            <person name="Powell A.J."/>
            <person name="Barry K."/>
            <person name="Miller A.N."/>
            <person name="Grigoriev I.V."/>
            <person name="Debuchy R."/>
            <person name="Gladieux P."/>
            <person name="Thoren M.H."/>
            <person name="Johannesson H."/>
        </authorList>
    </citation>
    <scope>NUCLEOTIDE SEQUENCE</scope>
    <source>
        <strain evidence="6">PSN4</strain>
    </source>
</reference>
<organism evidence="6 7">
    <name type="scientific">Echria macrotheca</name>
    <dbReference type="NCBI Taxonomy" id="438768"/>
    <lineage>
        <taxon>Eukaryota</taxon>
        <taxon>Fungi</taxon>
        <taxon>Dikarya</taxon>
        <taxon>Ascomycota</taxon>
        <taxon>Pezizomycotina</taxon>
        <taxon>Sordariomycetes</taxon>
        <taxon>Sordariomycetidae</taxon>
        <taxon>Sordariales</taxon>
        <taxon>Schizotheciaceae</taxon>
        <taxon>Echria</taxon>
    </lineage>
</organism>